<accession>A0ABT3KP77</accession>
<evidence type="ECO:0000256" key="1">
    <source>
        <dbReference type="SAM" id="MobiDB-lite"/>
    </source>
</evidence>
<dbReference type="Pfam" id="PF13400">
    <property type="entry name" value="Tad"/>
    <property type="match status" value="1"/>
</dbReference>
<proteinExistence type="predicted"/>
<comment type="caution">
    <text evidence="4">The sequence shown here is derived from an EMBL/GenBank/DDBJ whole genome shotgun (WGS) entry which is preliminary data.</text>
</comment>
<organism evidence="4 5">
    <name type="scientific">Verminephrobacter aporrectodeae subsp. tuberculatae</name>
    <dbReference type="NCBI Taxonomy" id="1110392"/>
    <lineage>
        <taxon>Bacteria</taxon>
        <taxon>Pseudomonadati</taxon>
        <taxon>Pseudomonadota</taxon>
        <taxon>Betaproteobacteria</taxon>
        <taxon>Burkholderiales</taxon>
        <taxon>Comamonadaceae</taxon>
        <taxon>Verminephrobacter</taxon>
    </lineage>
</organism>
<keyword evidence="2" id="KW-0472">Membrane</keyword>
<dbReference type="EMBL" id="QZCW01000001">
    <property type="protein sequence ID" value="MCW5320114.1"/>
    <property type="molecule type" value="Genomic_DNA"/>
</dbReference>
<evidence type="ECO:0000259" key="3">
    <source>
        <dbReference type="Pfam" id="PF13400"/>
    </source>
</evidence>
<evidence type="ECO:0000313" key="5">
    <source>
        <dbReference type="Proteomes" id="UP001208935"/>
    </source>
</evidence>
<feature type="region of interest" description="Disordered" evidence="1">
    <location>
        <begin position="322"/>
        <end position="355"/>
    </location>
</feature>
<keyword evidence="5" id="KW-1185">Reference proteome</keyword>
<dbReference type="InterPro" id="IPR028087">
    <property type="entry name" value="Tad_N"/>
</dbReference>
<evidence type="ECO:0000256" key="2">
    <source>
        <dbReference type="SAM" id="Phobius"/>
    </source>
</evidence>
<reference evidence="5" key="1">
    <citation type="submission" date="2023-07" db="EMBL/GenBank/DDBJ databases">
        <title>Verminephrobacter genomes.</title>
        <authorList>
            <person name="Lund M.B."/>
        </authorList>
    </citation>
    <scope>NUCLEOTIDE SEQUENCE [LARGE SCALE GENOMIC DNA]</scope>
    <source>
        <strain evidence="5">AtM5-05</strain>
    </source>
</reference>
<dbReference type="RefSeq" id="WP_265280972.1">
    <property type="nucleotide sequence ID" value="NZ_QZCW01000001.1"/>
</dbReference>
<sequence>MHCIVPHGRRRAARRQQRGQALIYGMFVVIGALAALFFLFNTGQLSQEKTKLVNTADAVAYSAGVMHARALNFSAYGNRALVANEVLVAQMVSLSSWAQYAETRVQNLPSQFPHCLDSSGYSSAAGAFLYGAKYAIMCYAVVQYLGEYIEDVAKEVPDLTEKVVKAVELNKKAIQQAHNLLHAPLYLQSLRADVMQDVARANYANDGSVQVEPLGPGMASALTDDWGSFTRKYSGQDRKRMAELARYAAHTDEFTHKRNWDSYAAFPTCLLPLGRSRVSRGGGTDLVNYDEWIAQDTESLWQAYPRFLRCKYWESPIAYGEQQAHPKGQDQDDSGASLGGARDNPEASSMASSSHWTGYSGIPSYYDLSQQQLDKSDPALRFSVRLVRARSELRTSDGKSEIRASSDSRINAYKSQVASNVMAAVATSEVYFERPFDQRENLYGKTLSRPRELASLFNPYWRVRLVHSETDVQAQQLLQGAHIP</sequence>
<gene>
    <name evidence="4" type="ORF">D5039_02650</name>
</gene>
<feature type="domain" description="Putative Flp pilus-assembly TadG-like N-terminal" evidence="3">
    <location>
        <begin position="19"/>
        <end position="64"/>
    </location>
</feature>
<feature type="compositionally biased region" description="Polar residues" evidence="1">
    <location>
        <begin position="346"/>
        <end position="355"/>
    </location>
</feature>
<dbReference type="Proteomes" id="UP001208935">
    <property type="component" value="Unassembled WGS sequence"/>
</dbReference>
<feature type="transmembrane region" description="Helical" evidence="2">
    <location>
        <begin position="21"/>
        <end position="40"/>
    </location>
</feature>
<keyword evidence="2" id="KW-0812">Transmembrane</keyword>
<name>A0ABT3KP77_9BURK</name>
<evidence type="ECO:0000313" key="4">
    <source>
        <dbReference type="EMBL" id="MCW5320114.1"/>
    </source>
</evidence>
<protein>
    <recommendedName>
        <fullName evidence="3">Putative Flp pilus-assembly TadG-like N-terminal domain-containing protein</fullName>
    </recommendedName>
</protein>
<keyword evidence="2" id="KW-1133">Transmembrane helix</keyword>